<keyword evidence="4" id="KW-1185">Reference proteome</keyword>
<organism evidence="3 4">
    <name type="scientific">Paenibacillus pinisoli</name>
    <dbReference type="NCBI Taxonomy" id="1276110"/>
    <lineage>
        <taxon>Bacteria</taxon>
        <taxon>Bacillati</taxon>
        <taxon>Bacillota</taxon>
        <taxon>Bacilli</taxon>
        <taxon>Bacillales</taxon>
        <taxon>Paenibacillaceae</taxon>
        <taxon>Paenibacillus</taxon>
    </lineage>
</organism>
<reference evidence="3 4" key="1">
    <citation type="submission" date="2018-09" db="EMBL/GenBank/DDBJ databases">
        <title>Paenibacillus aracenensis nov. sp. isolated from a cave in southern Spain.</title>
        <authorList>
            <person name="Jurado V."/>
            <person name="Gutierrez-Patricio S."/>
            <person name="Gonzalez-Pimentel J.L."/>
            <person name="Miller A.Z."/>
            <person name="Laiz L."/>
            <person name="Saiz-Jimenez C."/>
        </authorList>
    </citation>
    <scope>NUCLEOTIDE SEQUENCE [LARGE SCALE GENOMIC DNA]</scope>
    <source>
        <strain evidence="3 4">JCM 19203</strain>
    </source>
</reference>
<protein>
    <submittedName>
        <fullName evidence="3">Uncharacterized protein</fullName>
    </submittedName>
</protein>
<keyword evidence="2" id="KW-1133">Transmembrane helix</keyword>
<dbReference type="Proteomes" id="UP000267798">
    <property type="component" value="Unassembled WGS sequence"/>
</dbReference>
<sequence length="144" mass="15980">MKREDFDARFDHALSESAKLTRLVPDHEESWIRIQKKLAQRDQMRKGNRVLKLLPYAVASFLLGAFLFGTPLASSAIHSIAAAFKQDHAQNVNDTPTPARYVIPKTAPPPDVNYRLNGVLSISKQSPSGSSPAYILYSSTTEPE</sequence>
<proteinExistence type="predicted"/>
<keyword evidence="2" id="KW-0472">Membrane</keyword>
<dbReference type="EMBL" id="QXQB01000003">
    <property type="protein sequence ID" value="RJX39036.1"/>
    <property type="molecule type" value="Genomic_DNA"/>
</dbReference>
<name>A0A3A6PH25_9BACL</name>
<keyword evidence="2" id="KW-0812">Transmembrane</keyword>
<dbReference type="OrthoDB" id="9879456at2"/>
<gene>
    <name evidence="3" type="ORF">D3P09_16165</name>
</gene>
<dbReference type="AlphaFoldDB" id="A0A3A6PH25"/>
<evidence type="ECO:0000313" key="4">
    <source>
        <dbReference type="Proteomes" id="UP000267798"/>
    </source>
</evidence>
<comment type="caution">
    <text evidence="3">The sequence shown here is derived from an EMBL/GenBank/DDBJ whole genome shotgun (WGS) entry which is preliminary data.</text>
</comment>
<feature type="transmembrane region" description="Helical" evidence="2">
    <location>
        <begin position="53"/>
        <end position="73"/>
    </location>
</feature>
<evidence type="ECO:0000313" key="3">
    <source>
        <dbReference type="EMBL" id="RJX39036.1"/>
    </source>
</evidence>
<accession>A0A3A6PH25</accession>
<evidence type="ECO:0000256" key="1">
    <source>
        <dbReference type="SAM" id="MobiDB-lite"/>
    </source>
</evidence>
<feature type="region of interest" description="Disordered" evidence="1">
    <location>
        <begin position="124"/>
        <end position="144"/>
    </location>
</feature>
<evidence type="ECO:0000256" key="2">
    <source>
        <dbReference type="SAM" id="Phobius"/>
    </source>
</evidence>